<dbReference type="OrthoDB" id="1094536at2"/>
<reference evidence="1 2" key="1">
    <citation type="submission" date="2019-07" db="EMBL/GenBank/DDBJ databases">
        <authorList>
            <person name="Huq M.A."/>
        </authorList>
    </citation>
    <scope>NUCLEOTIDE SEQUENCE [LARGE SCALE GENOMIC DNA]</scope>
    <source>
        <strain evidence="1 2">MAH-3</strain>
    </source>
</reference>
<name>A0A556MRN0_9FLAO</name>
<evidence type="ECO:0000313" key="2">
    <source>
        <dbReference type="Proteomes" id="UP000316008"/>
    </source>
</evidence>
<accession>A0A556MRN0</accession>
<dbReference type="SUPFAM" id="SSF46785">
    <property type="entry name" value="Winged helix' DNA-binding domain"/>
    <property type="match status" value="1"/>
</dbReference>
<protein>
    <submittedName>
        <fullName evidence="1">Helix-turn-helix transcriptional regulator</fullName>
    </submittedName>
</protein>
<dbReference type="Pfam" id="PF13412">
    <property type="entry name" value="HTH_24"/>
    <property type="match status" value="1"/>
</dbReference>
<dbReference type="Gene3D" id="1.10.10.10">
    <property type="entry name" value="Winged helix-like DNA-binding domain superfamily/Winged helix DNA-binding domain"/>
    <property type="match status" value="1"/>
</dbReference>
<dbReference type="AlphaFoldDB" id="A0A556MRN0"/>
<gene>
    <name evidence="1" type="ORF">FO442_12020</name>
</gene>
<organism evidence="1 2">
    <name type="scientific">Fluviicola chungangensis</name>
    <dbReference type="NCBI Taxonomy" id="2597671"/>
    <lineage>
        <taxon>Bacteria</taxon>
        <taxon>Pseudomonadati</taxon>
        <taxon>Bacteroidota</taxon>
        <taxon>Flavobacteriia</taxon>
        <taxon>Flavobacteriales</taxon>
        <taxon>Crocinitomicaceae</taxon>
        <taxon>Fluviicola</taxon>
    </lineage>
</organism>
<dbReference type="EMBL" id="VLPL01000005">
    <property type="protein sequence ID" value="TSJ42535.1"/>
    <property type="molecule type" value="Genomic_DNA"/>
</dbReference>
<dbReference type="InterPro" id="IPR036388">
    <property type="entry name" value="WH-like_DNA-bd_sf"/>
</dbReference>
<keyword evidence="2" id="KW-1185">Reference proteome</keyword>
<dbReference type="Proteomes" id="UP000316008">
    <property type="component" value="Unassembled WGS sequence"/>
</dbReference>
<sequence>MVTNKSISKRVNLSGAAVSQHIQILRETGFIKSKYLGEIEAFRGYVFTTQGEIDFYNLQRVL</sequence>
<comment type="caution">
    <text evidence="1">The sequence shown here is derived from an EMBL/GenBank/DDBJ whole genome shotgun (WGS) entry which is preliminary data.</text>
</comment>
<dbReference type="InterPro" id="IPR036390">
    <property type="entry name" value="WH_DNA-bd_sf"/>
</dbReference>
<proteinExistence type="predicted"/>
<evidence type="ECO:0000313" key="1">
    <source>
        <dbReference type="EMBL" id="TSJ42535.1"/>
    </source>
</evidence>